<gene>
    <name evidence="2" type="ORF">CYJ27_06200</name>
</gene>
<dbReference type="EMBL" id="PKGZ01000005">
    <property type="protein sequence ID" value="PKY91042.1"/>
    <property type="molecule type" value="Genomic_DNA"/>
</dbReference>
<evidence type="ECO:0000313" key="3">
    <source>
        <dbReference type="Proteomes" id="UP000234775"/>
    </source>
</evidence>
<dbReference type="AlphaFoldDB" id="A0A2I1K632"/>
<dbReference type="Proteomes" id="UP000234775">
    <property type="component" value="Unassembled WGS sequence"/>
</dbReference>
<protein>
    <submittedName>
        <fullName evidence="2">Uncharacterized protein</fullName>
    </submittedName>
</protein>
<reference evidence="2 3" key="1">
    <citation type="submission" date="2017-12" db="EMBL/GenBank/DDBJ databases">
        <title>Phylogenetic diversity of female urinary microbiome.</title>
        <authorList>
            <person name="Thomas-White K."/>
            <person name="Wolfe A.J."/>
        </authorList>
    </citation>
    <scope>NUCLEOTIDE SEQUENCE [LARGE SCALE GENOMIC DNA]</scope>
    <source>
        <strain evidence="2 3">UMB0844</strain>
    </source>
</reference>
<keyword evidence="1" id="KW-0812">Transmembrane</keyword>
<keyword evidence="1" id="KW-1133">Transmembrane helix</keyword>
<evidence type="ECO:0000256" key="1">
    <source>
        <dbReference type="SAM" id="Phobius"/>
    </source>
</evidence>
<comment type="caution">
    <text evidence="2">The sequence shown here is derived from an EMBL/GenBank/DDBJ whole genome shotgun (WGS) entry which is preliminary data.</text>
</comment>
<name>A0A2I1K632_9LACT</name>
<sequence length="82" mass="9619">MINIESIKGKIRSLAEKKNTFLKAFLYNIFGLFIFGVSYFLKYDINKTHTKEILLILFLCEVCYWLTVVIGLLVIKKLKVKK</sequence>
<dbReference type="RefSeq" id="WP_072537658.1">
    <property type="nucleotide sequence ID" value="NZ_PKGZ01000005.1"/>
</dbReference>
<keyword evidence="3" id="KW-1185">Reference proteome</keyword>
<organism evidence="2 3">
    <name type="scientific">Aerococcus christensenii</name>
    <dbReference type="NCBI Taxonomy" id="87541"/>
    <lineage>
        <taxon>Bacteria</taxon>
        <taxon>Bacillati</taxon>
        <taxon>Bacillota</taxon>
        <taxon>Bacilli</taxon>
        <taxon>Lactobacillales</taxon>
        <taxon>Aerococcaceae</taxon>
        <taxon>Aerococcus</taxon>
    </lineage>
</organism>
<feature type="transmembrane region" description="Helical" evidence="1">
    <location>
        <begin position="53"/>
        <end position="75"/>
    </location>
</feature>
<feature type="transmembrane region" description="Helical" evidence="1">
    <location>
        <begin position="21"/>
        <end position="41"/>
    </location>
</feature>
<evidence type="ECO:0000313" key="2">
    <source>
        <dbReference type="EMBL" id="PKY91042.1"/>
    </source>
</evidence>
<keyword evidence="1" id="KW-0472">Membrane</keyword>
<proteinExistence type="predicted"/>
<accession>A0A2I1K632</accession>